<dbReference type="InterPro" id="IPR018060">
    <property type="entry name" value="HTH_AraC"/>
</dbReference>
<name>A0AAF0CP75_9BACT</name>
<keyword evidence="10" id="KW-0547">Nucleotide-binding</keyword>
<dbReference type="SMART" id="SM00342">
    <property type="entry name" value="HTH_ARAC"/>
    <property type="match status" value="1"/>
</dbReference>
<dbReference type="NCBIfam" id="TIGR00229">
    <property type="entry name" value="sensory_box"/>
    <property type="match status" value="1"/>
</dbReference>
<feature type="domain" description="HTH araC/xylS-type" evidence="6">
    <location>
        <begin position="664"/>
        <end position="744"/>
    </location>
</feature>
<dbReference type="InterPro" id="IPR000014">
    <property type="entry name" value="PAS"/>
</dbReference>
<dbReference type="EMBL" id="CP119075">
    <property type="protein sequence ID" value="WED65570.1"/>
    <property type="molecule type" value="Genomic_DNA"/>
</dbReference>
<proteinExistence type="predicted"/>
<dbReference type="SUPFAM" id="SSF55874">
    <property type="entry name" value="ATPase domain of HSP90 chaperone/DNA topoisomerase II/histidine kinase"/>
    <property type="match status" value="1"/>
</dbReference>
<dbReference type="CDD" id="cd00130">
    <property type="entry name" value="PAS"/>
    <property type="match status" value="1"/>
</dbReference>
<evidence type="ECO:0000256" key="3">
    <source>
        <dbReference type="ARBA" id="ARBA00022553"/>
    </source>
</evidence>
<dbReference type="SMART" id="SM00388">
    <property type="entry name" value="HisKA"/>
    <property type="match status" value="1"/>
</dbReference>
<dbReference type="InterPro" id="IPR013655">
    <property type="entry name" value="PAS_fold_3"/>
</dbReference>
<dbReference type="PANTHER" id="PTHR43547:SF2">
    <property type="entry name" value="HYBRID SIGNAL TRANSDUCTION HISTIDINE KINASE C"/>
    <property type="match status" value="1"/>
</dbReference>
<reference evidence="10" key="1">
    <citation type="submission" date="2023-03" db="EMBL/GenBank/DDBJ databases">
        <title>Lomoglobus Profundus gen. nov., sp. nov., a novel member of the phylum Verrucomicrobia, isolated from deep-marine sediment of South China Sea.</title>
        <authorList>
            <person name="Ahmad T."/>
            <person name="Ishaq S.E."/>
            <person name="Wang F."/>
        </authorList>
    </citation>
    <scope>NUCLEOTIDE SEQUENCE</scope>
    <source>
        <strain evidence="10">LMO-M01</strain>
    </source>
</reference>
<dbReference type="CDD" id="cd00082">
    <property type="entry name" value="HisKA"/>
    <property type="match status" value="1"/>
</dbReference>
<dbReference type="Gene3D" id="3.30.565.10">
    <property type="entry name" value="Histidine kinase-like ATPase, C-terminal domain"/>
    <property type="match status" value="1"/>
</dbReference>
<accession>A0AAF0CP75</accession>
<dbReference type="InterPro" id="IPR004358">
    <property type="entry name" value="Sig_transdc_His_kin-like_C"/>
</dbReference>
<evidence type="ECO:0000256" key="1">
    <source>
        <dbReference type="ARBA" id="ARBA00000085"/>
    </source>
</evidence>
<feature type="domain" description="Histidine kinase/HSP90-like ATPase" evidence="7">
    <location>
        <begin position="361"/>
        <end position="478"/>
    </location>
</feature>
<dbReference type="Pfam" id="PF12833">
    <property type="entry name" value="HTH_18"/>
    <property type="match status" value="1"/>
</dbReference>
<evidence type="ECO:0000256" key="5">
    <source>
        <dbReference type="ARBA" id="ARBA00022777"/>
    </source>
</evidence>
<evidence type="ECO:0000313" key="11">
    <source>
        <dbReference type="Proteomes" id="UP001218638"/>
    </source>
</evidence>
<dbReference type="Gene3D" id="3.40.50.2300">
    <property type="match status" value="1"/>
</dbReference>
<dbReference type="CDD" id="cd17574">
    <property type="entry name" value="REC_OmpR"/>
    <property type="match status" value="1"/>
</dbReference>
<dbReference type="InterPro" id="IPR036097">
    <property type="entry name" value="HisK_dim/P_sf"/>
</dbReference>
<dbReference type="SMART" id="SM00387">
    <property type="entry name" value="HATPase_c"/>
    <property type="match status" value="1"/>
</dbReference>
<keyword evidence="11" id="KW-1185">Reference proteome</keyword>
<dbReference type="GO" id="GO:0003700">
    <property type="term" value="F:DNA-binding transcription factor activity"/>
    <property type="evidence" value="ECO:0007669"/>
    <property type="project" value="InterPro"/>
</dbReference>
<dbReference type="PRINTS" id="PR00344">
    <property type="entry name" value="BCTRLSENSOR"/>
</dbReference>
<dbReference type="AlphaFoldDB" id="A0AAF0CP75"/>
<dbReference type="InterPro" id="IPR001789">
    <property type="entry name" value="Sig_transdc_resp-reg_receiver"/>
</dbReference>
<evidence type="ECO:0000313" key="10">
    <source>
        <dbReference type="EMBL" id="WED65570.1"/>
    </source>
</evidence>
<dbReference type="KEGG" id="slom:PXH66_01735"/>
<dbReference type="Pfam" id="PF02518">
    <property type="entry name" value="HATPase_c"/>
    <property type="match status" value="1"/>
</dbReference>
<comment type="catalytic activity">
    <reaction evidence="1">
        <text>ATP + protein L-histidine = ADP + protein N-phospho-L-histidine.</text>
        <dbReference type="EC" id="2.7.13.3"/>
    </reaction>
</comment>
<organism evidence="10 11">
    <name type="scientific">Synoicihabitans lomoniglobus</name>
    <dbReference type="NCBI Taxonomy" id="2909285"/>
    <lineage>
        <taxon>Bacteria</taxon>
        <taxon>Pseudomonadati</taxon>
        <taxon>Verrucomicrobiota</taxon>
        <taxon>Opitutia</taxon>
        <taxon>Opitutales</taxon>
        <taxon>Opitutaceae</taxon>
        <taxon>Synoicihabitans</taxon>
    </lineage>
</organism>
<dbReference type="Gene3D" id="3.30.450.20">
    <property type="entry name" value="PAS domain"/>
    <property type="match status" value="1"/>
</dbReference>
<gene>
    <name evidence="10" type="ORF">PXH66_01735</name>
</gene>
<dbReference type="CDD" id="cd16922">
    <property type="entry name" value="HATPase_EvgS-ArcB-TorS-like"/>
    <property type="match status" value="1"/>
</dbReference>
<dbReference type="RefSeq" id="WP_330928776.1">
    <property type="nucleotide sequence ID" value="NZ_CP119075.1"/>
</dbReference>
<keyword evidence="4" id="KW-0808">Transferase</keyword>
<dbReference type="GO" id="GO:0043565">
    <property type="term" value="F:sequence-specific DNA binding"/>
    <property type="evidence" value="ECO:0007669"/>
    <property type="project" value="InterPro"/>
</dbReference>
<dbReference type="EC" id="2.7.13.3" evidence="2"/>
<keyword evidence="5" id="KW-0418">Kinase</keyword>
<dbReference type="FunFam" id="3.30.565.10:FF:000006">
    <property type="entry name" value="Sensor histidine kinase WalK"/>
    <property type="match status" value="1"/>
</dbReference>
<dbReference type="Gene3D" id="1.10.10.60">
    <property type="entry name" value="Homeodomain-like"/>
    <property type="match status" value="1"/>
</dbReference>
<dbReference type="SMART" id="SM00448">
    <property type="entry name" value="REC"/>
    <property type="match status" value="1"/>
</dbReference>
<dbReference type="Proteomes" id="UP001218638">
    <property type="component" value="Chromosome"/>
</dbReference>
<dbReference type="InterPro" id="IPR003661">
    <property type="entry name" value="HisK_dim/P_dom"/>
</dbReference>
<feature type="domain" description="Signal transduction histidine kinase dimerisation/phosphoacceptor" evidence="8">
    <location>
        <begin position="250"/>
        <end position="316"/>
    </location>
</feature>
<dbReference type="PANTHER" id="PTHR43547">
    <property type="entry name" value="TWO-COMPONENT HISTIDINE KINASE"/>
    <property type="match status" value="1"/>
</dbReference>
<evidence type="ECO:0000259" key="9">
    <source>
        <dbReference type="SMART" id="SM00448"/>
    </source>
</evidence>
<dbReference type="InterPro" id="IPR003594">
    <property type="entry name" value="HATPase_dom"/>
</dbReference>
<dbReference type="GO" id="GO:0005524">
    <property type="term" value="F:ATP binding"/>
    <property type="evidence" value="ECO:0007669"/>
    <property type="project" value="UniProtKB-KW"/>
</dbReference>
<dbReference type="InterPro" id="IPR036890">
    <property type="entry name" value="HATPase_C_sf"/>
</dbReference>
<evidence type="ECO:0000259" key="6">
    <source>
        <dbReference type="SMART" id="SM00342"/>
    </source>
</evidence>
<dbReference type="Pfam" id="PF08447">
    <property type="entry name" value="PAS_3"/>
    <property type="match status" value="1"/>
</dbReference>
<sequence>MERFSNWNNWCLMTVEGDHWIRGNATFEARFPATATTDTKPWTARLGLVDSAAALAWLGEREMPLRAHIGRAKRGEVRQWLRLRVVQSAADGEHVIDVEDVTEEQEAVERMRIEGGHFHALIERSAEGISLFDTGANILYESPSNKRIHGWESWEMEGKNLFDFCHEDDLARAMPRFEHLAKAPGIVETEVVRFKHKEGHWIYLEGTVINATDDPRVGALVNNFREVTGRLAAEREIRRAKDAAEEAQRLQQHFLTNLTHEFKTPLTLIRGPLIDLAEGRMKPAQVPAALARVLRNVDRLNGLITELIDLSRLDAGTFVMQVNRHDLVEFVRAEMDTFSAMAVAKAVDLQLDAPPRCTVFFDATKLEKVVTNLMSNALRYSPEGAAVRIRLTVGDEGDQEGSVRVEVTDQGPGMDEGTRARVFERFFQADTSLSRAHEGMGVGLALAREMVEMHGGAVGVHSEPGVGSTFWFTLPLGCDHFDPDDIDMGAVREPRPHTVGGTAATAQPVGLVAKAEHRPRLLLVEDNEDMRAYLRMNLDPYYLVTEAIDGRQAWAEIETSNPEIIISDVMMPHVDGLELCRLLKSAARWRTVPVFLLSAKGSVDHRVEGLKAGADDYMAKPFSVAELLQRLRSRVPWGVSADSTGEAWREKLEACVAEHLGTAAFDVTELARHLGYSERQLRRRVIEHFGMKPSALLLQRRLACARDLITKHRYETLAEVAHTVGLSPGYFSRRYRRAYPNDTIATAAGVSSESGT</sequence>
<dbReference type="Pfam" id="PF00512">
    <property type="entry name" value="HisKA"/>
    <property type="match status" value="1"/>
</dbReference>
<keyword evidence="3" id="KW-0597">Phosphoprotein</keyword>
<dbReference type="SUPFAM" id="SSF52172">
    <property type="entry name" value="CheY-like"/>
    <property type="match status" value="1"/>
</dbReference>
<feature type="domain" description="Response regulatory" evidence="9">
    <location>
        <begin position="519"/>
        <end position="631"/>
    </location>
</feature>
<dbReference type="InterPro" id="IPR035965">
    <property type="entry name" value="PAS-like_dom_sf"/>
</dbReference>
<dbReference type="Pfam" id="PF00072">
    <property type="entry name" value="Response_reg"/>
    <property type="match status" value="1"/>
</dbReference>
<dbReference type="GO" id="GO:0000155">
    <property type="term" value="F:phosphorelay sensor kinase activity"/>
    <property type="evidence" value="ECO:0007669"/>
    <property type="project" value="InterPro"/>
</dbReference>
<dbReference type="SUPFAM" id="SSF55785">
    <property type="entry name" value="PYP-like sensor domain (PAS domain)"/>
    <property type="match status" value="1"/>
</dbReference>
<protein>
    <recommendedName>
        <fullName evidence="2">histidine kinase</fullName>
        <ecNumber evidence="2">2.7.13.3</ecNumber>
    </recommendedName>
</protein>
<evidence type="ECO:0000259" key="8">
    <source>
        <dbReference type="SMART" id="SM00388"/>
    </source>
</evidence>
<keyword evidence="10" id="KW-0067">ATP-binding</keyword>
<evidence type="ECO:0000256" key="4">
    <source>
        <dbReference type="ARBA" id="ARBA00022679"/>
    </source>
</evidence>
<dbReference type="SUPFAM" id="SSF47384">
    <property type="entry name" value="Homodimeric domain of signal transducing histidine kinase"/>
    <property type="match status" value="1"/>
</dbReference>
<dbReference type="Gene3D" id="1.10.287.130">
    <property type="match status" value="1"/>
</dbReference>
<dbReference type="InterPro" id="IPR011006">
    <property type="entry name" value="CheY-like_superfamily"/>
</dbReference>
<evidence type="ECO:0000256" key="2">
    <source>
        <dbReference type="ARBA" id="ARBA00012438"/>
    </source>
</evidence>
<evidence type="ECO:0000259" key="7">
    <source>
        <dbReference type="SMART" id="SM00387"/>
    </source>
</evidence>